<dbReference type="InterPro" id="IPR001279">
    <property type="entry name" value="Metallo-B-lactamas"/>
</dbReference>
<dbReference type="WBParaSite" id="Hba_06291">
    <property type="protein sequence ID" value="Hba_06291"/>
    <property type="gene ID" value="Hba_06291"/>
</dbReference>
<evidence type="ECO:0000313" key="2">
    <source>
        <dbReference type="Proteomes" id="UP000095283"/>
    </source>
</evidence>
<accession>A0A1I7WMB7</accession>
<dbReference type="PANTHER" id="PTHR11203">
    <property type="entry name" value="CLEAVAGE AND POLYADENYLATION SPECIFICITY FACTOR FAMILY MEMBER"/>
    <property type="match status" value="1"/>
</dbReference>
<dbReference type="InterPro" id="IPR036866">
    <property type="entry name" value="RibonucZ/Hydroxyglut_hydro"/>
</dbReference>
<dbReference type="GO" id="GO:0005634">
    <property type="term" value="C:nucleus"/>
    <property type="evidence" value="ECO:0007669"/>
    <property type="project" value="TreeGrafter"/>
</dbReference>
<dbReference type="InterPro" id="IPR050698">
    <property type="entry name" value="MBL"/>
</dbReference>
<name>A0A1I7WMB7_HETBA</name>
<dbReference type="Pfam" id="PF16661">
    <property type="entry name" value="Lactamase_B_6"/>
    <property type="match status" value="1"/>
</dbReference>
<evidence type="ECO:0000313" key="3">
    <source>
        <dbReference type="WBParaSite" id="Hba_06291"/>
    </source>
</evidence>
<dbReference type="AlphaFoldDB" id="A0A1I7WMB7"/>
<dbReference type="Proteomes" id="UP000095283">
    <property type="component" value="Unplaced"/>
</dbReference>
<evidence type="ECO:0000259" key="1">
    <source>
        <dbReference type="Pfam" id="PF16661"/>
    </source>
</evidence>
<dbReference type="Gene3D" id="3.40.50.10890">
    <property type="match status" value="1"/>
</dbReference>
<keyword evidence="2" id="KW-1185">Reference proteome</keyword>
<feature type="domain" description="Metallo-beta-lactamase" evidence="1">
    <location>
        <begin position="114"/>
        <end position="165"/>
    </location>
</feature>
<reference evidence="3" key="1">
    <citation type="submission" date="2016-11" db="UniProtKB">
        <authorList>
            <consortium name="WormBaseParasite"/>
        </authorList>
    </citation>
    <scope>IDENTIFICATION</scope>
</reference>
<proteinExistence type="predicted"/>
<dbReference type="GO" id="GO:0004521">
    <property type="term" value="F:RNA endonuclease activity"/>
    <property type="evidence" value="ECO:0007669"/>
    <property type="project" value="TreeGrafter"/>
</dbReference>
<sequence length="305" mass="34723">MSDIKINNLQIVPLGAGQDVGRSCILVSIGGKNIMLDCGMHMGYQDDRRFPDFSYTEFRGDTNFFTSAHIKACMKKQHSSLVGTRRECSVEYAVFGGSSYSNYFVIAVNLHEMVQVDRELSIRAFYAGHVLGAAMFEVRVGNQSVLYTGDYNMTPDRHLGAARVLPGLRPDLLISESTYATTIRDSKRARERDFLKKVHDRVVSGGKVGNYDNFSFLLSINSLSYFRCLFLSLLRRYAWPNGAFLHSGWYTMTAMMVLNCSMVSSVFYQLKEMQIRLIFIVIRFQIEILRKIYSLKNKLHGICNL</sequence>
<organism evidence="2 3">
    <name type="scientific">Heterorhabditis bacteriophora</name>
    <name type="common">Entomopathogenic nematode worm</name>
    <dbReference type="NCBI Taxonomy" id="37862"/>
    <lineage>
        <taxon>Eukaryota</taxon>
        <taxon>Metazoa</taxon>
        <taxon>Ecdysozoa</taxon>
        <taxon>Nematoda</taxon>
        <taxon>Chromadorea</taxon>
        <taxon>Rhabditida</taxon>
        <taxon>Rhabditina</taxon>
        <taxon>Rhabditomorpha</taxon>
        <taxon>Strongyloidea</taxon>
        <taxon>Heterorhabditidae</taxon>
        <taxon>Heterorhabditis</taxon>
    </lineage>
</organism>
<dbReference type="PANTHER" id="PTHR11203:SF37">
    <property type="entry name" value="INTEGRATOR COMPLEX SUBUNIT 11"/>
    <property type="match status" value="1"/>
</dbReference>
<dbReference type="SUPFAM" id="SSF56281">
    <property type="entry name" value="Metallo-hydrolase/oxidoreductase"/>
    <property type="match status" value="1"/>
</dbReference>
<dbReference type="GO" id="GO:0016180">
    <property type="term" value="P:snRNA processing"/>
    <property type="evidence" value="ECO:0007669"/>
    <property type="project" value="TreeGrafter"/>
</dbReference>
<protein>
    <submittedName>
        <fullName evidence="3">Lactamase_B domain-containing protein</fullName>
    </submittedName>
</protein>
<dbReference type="Gene3D" id="3.60.15.10">
    <property type="entry name" value="Ribonuclease Z/Hydroxyacylglutathione hydrolase-like"/>
    <property type="match status" value="2"/>
</dbReference>